<dbReference type="Proteomes" id="UP001595979">
    <property type="component" value="Unassembled WGS sequence"/>
</dbReference>
<sequence length="92" mass="10874">MHGSVADRAYSGEKARQVCLKRGIRLEVPPKRNHKQPQSYDQVLYRRRNVVERLVGRLKRNRRIATRYEKRACYYTAMLTIALILEWLSPAC</sequence>
<dbReference type="InterPro" id="IPR025668">
    <property type="entry name" value="Tnp_DDE_dom"/>
</dbReference>
<reference evidence="4" key="1">
    <citation type="journal article" date="2019" name="Int. J. Syst. Evol. Microbiol.">
        <title>The Global Catalogue of Microorganisms (GCM) 10K type strain sequencing project: providing services to taxonomists for standard genome sequencing and annotation.</title>
        <authorList>
            <consortium name="The Broad Institute Genomics Platform"/>
            <consortium name="The Broad Institute Genome Sequencing Center for Infectious Disease"/>
            <person name="Wu L."/>
            <person name="Ma J."/>
        </authorList>
    </citation>
    <scope>NUCLEOTIDE SEQUENCE [LARGE SCALE GENOMIC DNA]</scope>
    <source>
        <strain evidence="4">CGMCC 1.15053</strain>
    </source>
</reference>
<proteinExistence type="predicted"/>
<evidence type="ECO:0000313" key="3">
    <source>
        <dbReference type="EMBL" id="MFC5849211.1"/>
    </source>
</evidence>
<dbReference type="Pfam" id="PF13586">
    <property type="entry name" value="DDE_Tnp_1_2"/>
    <property type="match status" value="1"/>
</dbReference>
<feature type="domain" description="Transposase DDE" evidence="2">
    <location>
        <begin position="6"/>
        <end position="81"/>
    </location>
</feature>
<feature type="transmembrane region" description="Helical" evidence="1">
    <location>
        <begin position="72"/>
        <end position="89"/>
    </location>
</feature>
<dbReference type="PANTHER" id="PTHR30007">
    <property type="entry name" value="PHP DOMAIN PROTEIN"/>
    <property type="match status" value="1"/>
</dbReference>
<organism evidence="3 4">
    <name type="scientific">Deinococcus petrolearius</name>
    <dbReference type="NCBI Taxonomy" id="1751295"/>
    <lineage>
        <taxon>Bacteria</taxon>
        <taxon>Thermotogati</taxon>
        <taxon>Deinococcota</taxon>
        <taxon>Deinococci</taxon>
        <taxon>Deinococcales</taxon>
        <taxon>Deinococcaceae</taxon>
        <taxon>Deinococcus</taxon>
    </lineage>
</organism>
<comment type="caution">
    <text evidence="3">The sequence shown here is derived from an EMBL/GenBank/DDBJ whole genome shotgun (WGS) entry which is preliminary data.</text>
</comment>
<dbReference type="EMBL" id="JBHSOH010000015">
    <property type="protein sequence ID" value="MFC5849211.1"/>
    <property type="molecule type" value="Genomic_DNA"/>
</dbReference>
<evidence type="ECO:0000259" key="2">
    <source>
        <dbReference type="Pfam" id="PF13586"/>
    </source>
</evidence>
<evidence type="ECO:0000256" key="1">
    <source>
        <dbReference type="SAM" id="Phobius"/>
    </source>
</evidence>
<keyword evidence="4" id="KW-1185">Reference proteome</keyword>
<protein>
    <submittedName>
        <fullName evidence="3">Transposase</fullName>
    </submittedName>
</protein>
<gene>
    <name evidence="3" type="ORF">ACFPQ6_12915</name>
</gene>
<keyword evidence="1" id="KW-0812">Transmembrane</keyword>
<accession>A0ABW1DKN8</accession>
<evidence type="ECO:0000313" key="4">
    <source>
        <dbReference type="Proteomes" id="UP001595979"/>
    </source>
</evidence>
<dbReference type="RefSeq" id="WP_380050141.1">
    <property type="nucleotide sequence ID" value="NZ_JBHSOH010000015.1"/>
</dbReference>
<name>A0ABW1DKN8_9DEIO</name>
<dbReference type="PANTHER" id="PTHR30007:SF1">
    <property type="entry name" value="BLR1914 PROTEIN"/>
    <property type="match status" value="1"/>
</dbReference>
<keyword evidence="1" id="KW-1133">Transmembrane helix</keyword>
<keyword evidence="1" id="KW-0472">Membrane</keyword>